<dbReference type="AlphaFoldDB" id="A0A849KXS9"/>
<dbReference type="EMBL" id="JABFCY010000014">
    <property type="protein sequence ID" value="NNU62436.1"/>
    <property type="molecule type" value="Genomic_DNA"/>
</dbReference>
<proteinExistence type="predicted"/>
<dbReference type="Pfam" id="PF05135">
    <property type="entry name" value="Phage_connect_1"/>
    <property type="match status" value="1"/>
</dbReference>
<evidence type="ECO:0000313" key="1">
    <source>
        <dbReference type="EMBL" id="NNU62436.1"/>
    </source>
</evidence>
<gene>
    <name evidence="1" type="ORF">HKX02_19565</name>
</gene>
<evidence type="ECO:0000313" key="2">
    <source>
        <dbReference type="Proteomes" id="UP000574931"/>
    </source>
</evidence>
<evidence type="ECO:0008006" key="3">
    <source>
        <dbReference type="Google" id="ProtNLM"/>
    </source>
</evidence>
<protein>
    <recommendedName>
        <fullName evidence="3">Phage gp6-like head-tail connector protein</fullName>
    </recommendedName>
</protein>
<dbReference type="RefSeq" id="WP_171318886.1">
    <property type="nucleotide sequence ID" value="NZ_JABFCY010000014.1"/>
</dbReference>
<organism evidence="1 2">
    <name type="scientific">Ochrobactrum soli</name>
    <dbReference type="NCBI Taxonomy" id="2448455"/>
    <lineage>
        <taxon>Bacteria</taxon>
        <taxon>Pseudomonadati</taxon>
        <taxon>Pseudomonadota</taxon>
        <taxon>Alphaproteobacteria</taxon>
        <taxon>Hyphomicrobiales</taxon>
        <taxon>Brucellaceae</taxon>
        <taxon>Brucella/Ochrobactrum group</taxon>
        <taxon>Ochrobactrum</taxon>
    </lineage>
</organism>
<dbReference type="Proteomes" id="UP000574931">
    <property type="component" value="Unassembled WGS sequence"/>
</dbReference>
<sequence>MKPYRVAAPAIEPVSLDELKAAARVDFDDDDLILQSYLDAAVGYLDGWSGILGRALINQNWGVSISNWPMQAIPLRFADVSSATVTYYDRDDVRQTLPSDAVEIVHRETGDLLYFRRSFTRPAVNDDRLAAIEVEFTTGYGDAPADVPAPIRTAILLLACHLYENREATSTADNMQKLPLAVDALITPHRRVLF</sequence>
<name>A0A849KXS9_9HYPH</name>
<dbReference type="InterPro" id="IPR021146">
    <property type="entry name" value="Phage_gp6-like_head-tail"/>
</dbReference>
<accession>A0A849KXS9</accession>
<dbReference type="InterPro" id="IPR011738">
    <property type="entry name" value="Phage_CHP"/>
</dbReference>
<dbReference type="NCBIfam" id="TIGR01560">
    <property type="entry name" value="put_DNA_pack"/>
    <property type="match status" value="2"/>
</dbReference>
<reference evidence="1 2" key="1">
    <citation type="submission" date="2020-05" db="EMBL/GenBank/DDBJ databases">
        <title>Draft Genome Sequence of Ochrobactrum soli Isolated from Stable Fly Gut.</title>
        <authorList>
            <person name="Pileggi M.T."/>
            <person name="Vazhakkala L.J."/>
            <person name="Wong C.N."/>
        </authorList>
    </citation>
    <scope>NUCLEOTIDE SEQUENCE [LARGE SCALE GENOMIC DNA]</scope>
    <source>
        <strain evidence="1 2">MTP-C0764</strain>
    </source>
</reference>
<keyword evidence="2" id="KW-1185">Reference proteome</keyword>
<dbReference type="InterPro" id="IPR006450">
    <property type="entry name" value="Phage_HK97_gp6-like"/>
</dbReference>
<dbReference type="CDD" id="cd08054">
    <property type="entry name" value="gp6"/>
    <property type="match status" value="1"/>
</dbReference>
<comment type="caution">
    <text evidence="1">The sequence shown here is derived from an EMBL/GenBank/DDBJ whole genome shotgun (WGS) entry which is preliminary data.</text>
</comment>
<dbReference type="Gene3D" id="1.10.3230.30">
    <property type="entry name" value="Phage gp6-like head-tail connector protein"/>
    <property type="match status" value="1"/>
</dbReference>
<dbReference type="NCBIfam" id="TIGR02215">
    <property type="entry name" value="phage_chp_gp8"/>
    <property type="match status" value="1"/>
</dbReference>